<evidence type="ECO:0000313" key="6">
    <source>
        <dbReference type="Proteomes" id="UP000472355"/>
    </source>
</evidence>
<accession>A0A6M0SUH8</accession>
<evidence type="ECO:0000256" key="2">
    <source>
        <dbReference type="PROSITE-ProRule" id="PRU00591"/>
    </source>
</evidence>
<sequence>MKKVALKKLLAAVIIATSITTVFPMKAYADWNKNSNGTWNYNEENYKVKGWKSVEGTWYFFDNNGDMKTGWIKDNDKWYFASESGAMKNGWVKDGQTWYFTSPSGAMQTGWVKDGDRWYFTNSDGAMKTGWISNNNKWYYSDSSGAMQTGIVEIDGKTYALSKDGEMLTGKVKLGDKTYIFAESGQAIGNDIPHTNKAFAGLGIECSPSNPLIINENNNSELIPELINDKTNNENNNVDKSDADSRSSSSNSSKHSHNHSSSGGTSGGESSKPDNKPTEDDSKNQEENLVKPENPNPIITNSKDLEKLQSNAQYETIILNIKDVFEGIELKNIKAKKLIVNNANYIEMSKCIIGEIEVNANESKPNIEADKLSKIENVDFESNGYFEGSKIKNIYVNTSERVGINCEAENIEVLKKGSDVS</sequence>
<feature type="chain" id="PRO_5026862660" evidence="4">
    <location>
        <begin position="30"/>
        <end position="421"/>
    </location>
</feature>
<feature type="compositionally biased region" description="Basic and acidic residues" evidence="3">
    <location>
        <begin position="271"/>
        <end position="290"/>
    </location>
</feature>
<feature type="compositionally biased region" description="Basic and acidic residues" evidence="3">
    <location>
        <begin position="229"/>
        <end position="245"/>
    </location>
</feature>
<gene>
    <name evidence="5" type="ORF">EXM65_18990</name>
</gene>
<feature type="repeat" description="Cell wall-binding" evidence="2">
    <location>
        <begin position="48"/>
        <end position="67"/>
    </location>
</feature>
<feature type="repeat" description="Cell wall-binding" evidence="2">
    <location>
        <begin position="68"/>
        <end position="87"/>
    </location>
</feature>
<feature type="repeat" description="Cell wall-binding" evidence="2">
    <location>
        <begin position="128"/>
        <end position="147"/>
    </location>
</feature>
<reference evidence="5 6" key="1">
    <citation type="submission" date="2019-02" db="EMBL/GenBank/DDBJ databases">
        <title>Genome sequencing of Clostridium botulinum clinical isolates.</title>
        <authorList>
            <person name="Brunt J."/>
            <person name="Van Vliet A.H.M."/>
            <person name="Stringer S.C."/>
            <person name="Grant K.A."/>
            <person name="Carter A.C."/>
            <person name="Peck M.W."/>
        </authorList>
    </citation>
    <scope>NUCLEOTIDE SEQUENCE [LARGE SCALE GENOMIC DNA]</scope>
    <source>
        <strain evidence="5 6">H113700579</strain>
    </source>
</reference>
<comment type="caution">
    <text evidence="5">The sequence shown here is derived from an EMBL/GenBank/DDBJ whole genome shotgun (WGS) entry which is preliminary data.</text>
</comment>
<dbReference type="Pfam" id="PF19127">
    <property type="entry name" value="Choline_bind_3"/>
    <property type="match status" value="2"/>
</dbReference>
<dbReference type="Proteomes" id="UP000472355">
    <property type="component" value="Unassembled WGS sequence"/>
</dbReference>
<feature type="region of interest" description="Disordered" evidence="3">
    <location>
        <begin position="229"/>
        <end position="302"/>
    </location>
</feature>
<dbReference type="SUPFAM" id="SSF69360">
    <property type="entry name" value="Cell wall binding repeat"/>
    <property type="match status" value="1"/>
</dbReference>
<evidence type="ECO:0000256" key="3">
    <source>
        <dbReference type="SAM" id="MobiDB-lite"/>
    </source>
</evidence>
<feature type="compositionally biased region" description="Low complexity" evidence="3">
    <location>
        <begin position="246"/>
        <end position="263"/>
    </location>
</feature>
<dbReference type="EMBL" id="SGKU01000105">
    <property type="protein sequence ID" value="NFA44577.1"/>
    <property type="molecule type" value="Genomic_DNA"/>
</dbReference>
<name>A0A6M0SUH8_CLOBO</name>
<evidence type="ECO:0000313" key="5">
    <source>
        <dbReference type="EMBL" id="NFA44577.1"/>
    </source>
</evidence>
<feature type="non-terminal residue" evidence="5">
    <location>
        <position position="421"/>
    </location>
</feature>
<feature type="signal peptide" evidence="4">
    <location>
        <begin position="1"/>
        <end position="29"/>
    </location>
</feature>
<evidence type="ECO:0000256" key="4">
    <source>
        <dbReference type="SAM" id="SignalP"/>
    </source>
</evidence>
<evidence type="ECO:0000256" key="1">
    <source>
        <dbReference type="ARBA" id="ARBA00022737"/>
    </source>
</evidence>
<dbReference type="InterPro" id="IPR018337">
    <property type="entry name" value="Cell_wall/Cho-bd_repeat"/>
</dbReference>
<organism evidence="5 6">
    <name type="scientific">Clostridium botulinum</name>
    <dbReference type="NCBI Taxonomy" id="1491"/>
    <lineage>
        <taxon>Bacteria</taxon>
        <taxon>Bacillati</taxon>
        <taxon>Bacillota</taxon>
        <taxon>Clostridia</taxon>
        <taxon>Eubacteriales</taxon>
        <taxon>Clostridiaceae</taxon>
        <taxon>Clostridium</taxon>
    </lineage>
</organism>
<dbReference type="Gene3D" id="2.10.270.10">
    <property type="entry name" value="Cholin Binding"/>
    <property type="match status" value="2"/>
</dbReference>
<protein>
    <submittedName>
        <fullName evidence="5">N-acetylmuramoyl-L-alanine amidase family protein</fullName>
    </submittedName>
</protein>
<dbReference type="Pfam" id="PF01473">
    <property type="entry name" value="Choline_bind_1"/>
    <property type="match status" value="2"/>
</dbReference>
<keyword evidence="1" id="KW-0677">Repeat</keyword>
<keyword evidence="4" id="KW-0732">Signal</keyword>
<dbReference type="AlphaFoldDB" id="A0A6M0SUH8"/>
<proteinExistence type="predicted"/>
<dbReference type="PROSITE" id="PS51170">
    <property type="entry name" value="CW"/>
    <property type="match status" value="4"/>
</dbReference>
<feature type="repeat" description="Cell wall-binding" evidence="2">
    <location>
        <begin position="108"/>
        <end position="127"/>
    </location>
</feature>